<dbReference type="GO" id="GO:0016787">
    <property type="term" value="F:hydrolase activity"/>
    <property type="evidence" value="ECO:0007669"/>
    <property type="project" value="UniProtKB-KW"/>
</dbReference>
<keyword evidence="3" id="KW-1185">Reference proteome</keyword>
<dbReference type="Gene3D" id="1.10.4080.10">
    <property type="entry name" value="ADP-ribosylation/Crystallin J1"/>
    <property type="match status" value="1"/>
</dbReference>
<protein>
    <submittedName>
        <fullName evidence="2">ADP-ribosylglycohydrolase</fullName>
    </submittedName>
</protein>
<name>A0A1H1RM02_9ACTN</name>
<dbReference type="InterPro" id="IPR005502">
    <property type="entry name" value="Ribosyl_crysJ1"/>
</dbReference>
<keyword evidence="1" id="KW-0460">Magnesium</keyword>
<comment type="cofactor">
    <cofactor evidence="1">
        <name>Mg(2+)</name>
        <dbReference type="ChEBI" id="CHEBI:18420"/>
    </cofactor>
    <text evidence="1">Binds 2 magnesium ions per subunit.</text>
</comment>
<proteinExistence type="predicted"/>
<keyword evidence="1" id="KW-0479">Metal-binding</keyword>
<dbReference type="OrthoDB" id="9814159at2"/>
<dbReference type="Pfam" id="PF03747">
    <property type="entry name" value="ADP_ribosyl_GH"/>
    <property type="match status" value="1"/>
</dbReference>
<feature type="binding site" evidence="1">
    <location>
        <position position="279"/>
    </location>
    <ligand>
        <name>Mg(2+)</name>
        <dbReference type="ChEBI" id="CHEBI:18420"/>
        <label>1</label>
    </ligand>
</feature>
<dbReference type="EMBL" id="LT629772">
    <property type="protein sequence ID" value="SDS36734.1"/>
    <property type="molecule type" value="Genomic_DNA"/>
</dbReference>
<sequence length="670" mass="72679">MTDLRVRNAETAASLVLDIGGEDYYDRVYGCWQGKNAGGTLGTPLEKAFGEDEPFDVWWYPELKEGGLPNDDLEMQLAWLKAAEEVGPELTARDMAGYWLDHIGYNFDEYGLSKGNLRLGLEPPVSGSHNNWFIDCMGSPIRSEIWACIAPGAPRIAARLAIQDAICDHAGGEGVNGEVFNAAVESAAFVVQDRQTLIDIGLSYIPRASASAKAVRAVLDAHRAGLGWKAAREAVRRATPHYVAQYSPINLGFQVIGLLYGDDFGDGICKTVNCGYDTDSSGAAIGSYLGILYGSRRLPAKWVQPLGDTIATNESWGGVKHLSDSIRPVPQTLDELVRRIRVVADRVLRHHRLLDPSGRLTQTEADLYADKDFADELAASNAVVTVPGRTIEVKINYHGSPVLHPDRERTVTTELINHREEALDVTAELALPAGWATVPARSMTLLPGDSIALDWQLPSVPRALIDNSNRLRLDLRVEGRPTPAPVPFVLVGGVAQQLSQVQPLTGSVSSALTDPFPAEELAADGSRPGEWQQRSVAGHDAELASVLTGPGVLYLRTYLQSPDARRVRLGVDASIANRVWLNNVPIATVEEGRPVRPSLNASSGPMQTVQLEQGWNELLIKLVRGDDHDGPVDCFILMSSDDRLRAVQYDVGRTRLPEDDASAEATGTSG</sequence>
<feature type="binding site" evidence="1">
    <location>
        <position position="280"/>
    </location>
    <ligand>
        <name>Mg(2+)</name>
        <dbReference type="ChEBI" id="CHEBI:18420"/>
        <label>1</label>
    </ligand>
</feature>
<accession>A0A1H1RM02</accession>
<reference evidence="2 3" key="1">
    <citation type="submission" date="2016-10" db="EMBL/GenBank/DDBJ databases">
        <authorList>
            <person name="de Groot N.N."/>
        </authorList>
    </citation>
    <scope>NUCLEOTIDE SEQUENCE [LARGE SCALE GENOMIC DNA]</scope>
    <source>
        <strain evidence="2 3">DSM 21800</strain>
    </source>
</reference>
<evidence type="ECO:0000256" key="1">
    <source>
        <dbReference type="PIRSR" id="PIRSR605502-1"/>
    </source>
</evidence>
<dbReference type="STRING" id="630515.SAMN04489812_1697"/>
<dbReference type="SUPFAM" id="SSF101478">
    <property type="entry name" value="ADP-ribosylglycohydrolase"/>
    <property type="match status" value="1"/>
</dbReference>
<feature type="binding site" evidence="1">
    <location>
        <position position="277"/>
    </location>
    <ligand>
        <name>Mg(2+)</name>
        <dbReference type="ChEBI" id="CHEBI:18420"/>
        <label>1</label>
    </ligand>
</feature>
<dbReference type="RefSeq" id="WP_091522898.1">
    <property type="nucleotide sequence ID" value="NZ_LT629772.1"/>
</dbReference>
<dbReference type="Proteomes" id="UP000199103">
    <property type="component" value="Chromosome I"/>
</dbReference>
<dbReference type="InterPro" id="IPR036705">
    <property type="entry name" value="Ribosyl_crysJ1_sf"/>
</dbReference>
<dbReference type="GO" id="GO:0046872">
    <property type="term" value="F:metal ion binding"/>
    <property type="evidence" value="ECO:0007669"/>
    <property type="project" value="UniProtKB-KW"/>
</dbReference>
<keyword evidence="2" id="KW-0378">Hydrolase</keyword>
<dbReference type="AlphaFoldDB" id="A0A1H1RM02"/>
<gene>
    <name evidence="2" type="ORF">SAMN04489812_1697</name>
</gene>
<evidence type="ECO:0000313" key="3">
    <source>
        <dbReference type="Proteomes" id="UP000199103"/>
    </source>
</evidence>
<evidence type="ECO:0000313" key="2">
    <source>
        <dbReference type="EMBL" id="SDS36734.1"/>
    </source>
</evidence>
<organism evidence="2 3">
    <name type="scientific">Microlunatus soli</name>
    <dbReference type="NCBI Taxonomy" id="630515"/>
    <lineage>
        <taxon>Bacteria</taxon>
        <taxon>Bacillati</taxon>
        <taxon>Actinomycetota</taxon>
        <taxon>Actinomycetes</taxon>
        <taxon>Propionibacteriales</taxon>
        <taxon>Propionibacteriaceae</taxon>
        <taxon>Microlunatus</taxon>
    </lineage>
</organism>